<protein>
    <submittedName>
        <fullName evidence="3">Serine hydrolase FSH</fullName>
    </submittedName>
</protein>
<dbReference type="Pfam" id="PF03959">
    <property type="entry name" value="FSH1"/>
    <property type="match status" value="1"/>
</dbReference>
<proteinExistence type="predicted"/>
<dbReference type="OrthoDB" id="2094269at2759"/>
<dbReference type="PANTHER" id="PTHR48070:SF7">
    <property type="entry name" value="SERINE HYDROLASE FSH DOMAIN-CONTAINING PROTEIN-RELATED"/>
    <property type="match status" value="1"/>
</dbReference>
<dbReference type="InterPro" id="IPR005645">
    <property type="entry name" value="FSH-like_dom"/>
</dbReference>
<keyword evidence="4" id="KW-1185">Reference proteome</keyword>
<feature type="domain" description="Serine hydrolase" evidence="2">
    <location>
        <begin position="2"/>
        <end position="201"/>
    </location>
</feature>
<evidence type="ECO:0000313" key="3">
    <source>
        <dbReference type="EMBL" id="ORX94600.1"/>
    </source>
</evidence>
<dbReference type="GO" id="GO:0005737">
    <property type="term" value="C:cytoplasm"/>
    <property type="evidence" value="ECO:0007669"/>
    <property type="project" value="TreeGrafter"/>
</dbReference>
<dbReference type="InterPro" id="IPR029058">
    <property type="entry name" value="AB_hydrolase_fold"/>
</dbReference>
<sequence>MRFLCFHGMGTNGKIFEIQTSRLRNTLGNEHEYVFLDGSIPAVAAPGIEELGVPDNEFLRFTSDNDLQSTQTLYSDLLALIESEAPFDGIMGFSEGAGVALSLLAMHAQLLETQKPSPFNFKCGIFFCGAPAFDAVSLGAGILRKLDPASGDRPVTLPTAHIWSRDDELHPGFGEASRAICAGPNVEEYVHDLGHTVPGARSGAGVVEASRAVRRTIERAREASI</sequence>
<gene>
    <name evidence="3" type="ORF">BCR34DRAFT_608221</name>
</gene>
<dbReference type="AlphaFoldDB" id="A0A1Y1Y9A4"/>
<accession>A0A1Y1Y9A4</accession>
<reference evidence="3 4" key="1">
    <citation type="submission" date="2016-07" db="EMBL/GenBank/DDBJ databases">
        <title>Pervasive Adenine N6-methylation of Active Genes in Fungi.</title>
        <authorList>
            <consortium name="DOE Joint Genome Institute"/>
            <person name="Mondo S.J."/>
            <person name="Dannebaum R.O."/>
            <person name="Kuo R.C."/>
            <person name="Labutti K."/>
            <person name="Haridas S."/>
            <person name="Kuo A."/>
            <person name="Salamov A."/>
            <person name="Ahrendt S.R."/>
            <person name="Lipzen A."/>
            <person name="Sullivan W."/>
            <person name="Andreopoulos W.B."/>
            <person name="Clum A."/>
            <person name="Lindquist E."/>
            <person name="Daum C."/>
            <person name="Ramamoorthy G.K."/>
            <person name="Gryganskyi A."/>
            <person name="Culley D."/>
            <person name="Magnuson J.K."/>
            <person name="James T.Y."/>
            <person name="O'Malley M.A."/>
            <person name="Stajich J.E."/>
            <person name="Spatafora J.W."/>
            <person name="Visel A."/>
            <person name="Grigoriev I.V."/>
        </authorList>
    </citation>
    <scope>NUCLEOTIDE SEQUENCE [LARGE SCALE GENOMIC DNA]</scope>
    <source>
        <strain evidence="3 4">CBS 115471</strain>
    </source>
</reference>
<dbReference type="GO" id="GO:0016787">
    <property type="term" value="F:hydrolase activity"/>
    <property type="evidence" value="ECO:0007669"/>
    <property type="project" value="UniProtKB-KW"/>
</dbReference>
<dbReference type="PANTHER" id="PTHR48070">
    <property type="entry name" value="ESTERASE OVCA2"/>
    <property type="match status" value="1"/>
</dbReference>
<organism evidence="3 4">
    <name type="scientific">Clohesyomyces aquaticus</name>
    <dbReference type="NCBI Taxonomy" id="1231657"/>
    <lineage>
        <taxon>Eukaryota</taxon>
        <taxon>Fungi</taxon>
        <taxon>Dikarya</taxon>
        <taxon>Ascomycota</taxon>
        <taxon>Pezizomycotina</taxon>
        <taxon>Dothideomycetes</taxon>
        <taxon>Pleosporomycetidae</taxon>
        <taxon>Pleosporales</taxon>
        <taxon>Lindgomycetaceae</taxon>
        <taxon>Clohesyomyces</taxon>
    </lineage>
</organism>
<dbReference type="GO" id="GO:0005634">
    <property type="term" value="C:nucleus"/>
    <property type="evidence" value="ECO:0007669"/>
    <property type="project" value="TreeGrafter"/>
</dbReference>
<evidence type="ECO:0000256" key="1">
    <source>
        <dbReference type="ARBA" id="ARBA00022801"/>
    </source>
</evidence>
<name>A0A1Y1Y9A4_9PLEO</name>
<keyword evidence="1 3" id="KW-0378">Hydrolase</keyword>
<dbReference type="Proteomes" id="UP000193144">
    <property type="component" value="Unassembled WGS sequence"/>
</dbReference>
<dbReference type="EMBL" id="MCFA01000304">
    <property type="protein sequence ID" value="ORX94600.1"/>
    <property type="molecule type" value="Genomic_DNA"/>
</dbReference>
<dbReference type="InterPro" id="IPR050593">
    <property type="entry name" value="LovG"/>
</dbReference>
<evidence type="ECO:0000259" key="2">
    <source>
        <dbReference type="Pfam" id="PF03959"/>
    </source>
</evidence>
<evidence type="ECO:0000313" key="4">
    <source>
        <dbReference type="Proteomes" id="UP000193144"/>
    </source>
</evidence>
<comment type="caution">
    <text evidence="3">The sequence shown here is derived from an EMBL/GenBank/DDBJ whole genome shotgun (WGS) entry which is preliminary data.</text>
</comment>
<dbReference type="Gene3D" id="3.40.50.1820">
    <property type="entry name" value="alpha/beta hydrolase"/>
    <property type="match status" value="1"/>
</dbReference>
<dbReference type="SUPFAM" id="SSF53474">
    <property type="entry name" value="alpha/beta-Hydrolases"/>
    <property type="match status" value="1"/>
</dbReference>
<dbReference type="GO" id="GO:0019748">
    <property type="term" value="P:secondary metabolic process"/>
    <property type="evidence" value="ECO:0007669"/>
    <property type="project" value="TreeGrafter"/>
</dbReference>